<gene>
    <name evidence="1" type="ORF">FM037_22355</name>
</gene>
<dbReference type="Proteomes" id="UP000315947">
    <property type="component" value="Chromosome"/>
</dbReference>
<sequence>MAKRNRSTLKNYFRKGALPQTEHFSDLIDSCLNTLEEGFDKSVNEGFKISSLEENANLLSFYRDSEPEQVLWSIKFDQEIDSLLFKAPEKQMLASGQVSSKPVPSTLCISPHSRLGINQDKPMHALDVNGMINASGRLGNAFEEQDGPGTVKADGQWHNITPTLEGVQAFEVMAGVGIKRTGRYAMLRAIAMNTCNPSRLWFDLFNWFTFKKPIKCQHAYYSSSADKLAIRWVNAPQSEEGSSAYRPYYLQMKSNTDYGEGVNICFHITKLWADEYMQDSHEAQTEVSHEQ</sequence>
<protein>
    <submittedName>
        <fullName evidence="1">Uncharacterized protein</fullName>
    </submittedName>
</protein>
<dbReference type="EMBL" id="CP041614">
    <property type="protein sequence ID" value="QDO85496.1"/>
    <property type="molecule type" value="Genomic_DNA"/>
</dbReference>
<evidence type="ECO:0000313" key="2">
    <source>
        <dbReference type="Proteomes" id="UP000315947"/>
    </source>
</evidence>
<accession>A0ABX5X2D7</accession>
<dbReference type="RefSeq" id="WP_144047818.1">
    <property type="nucleotide sequence ID" value="NZ_CP041614.1"/>
</dbReference>
<name>A0ABX5X2D7_9GAMM</name>
<organism evidence="1 2">
    <name type="scientific">Shewanella psychropiezotolerans</name>
    <dbReference type="NCBI Taxonomy" id="2593655"/>
    <lineage>
        <taxon>Bacteria</taxon>
        <taxon>Pseudomonadati</taxon>
        <taxon>Pseudomonadota</taxon>
        <taxon>Gammaproteobacteria</taxon>
        <taxon>Alteromonadales</taxon>
        <taxon>Shewanellaceae</taxon>
        <taxon>Shewanella</taxon>
    </lineage>
</organism>
<proteinExistence type="predicted"/>
<reference evidence="1 2" key="1">
    <citation type="submission" date="2019-07" db="EMBL/GenBank/DDBJ databases">
        <title>Shewanella sp. YLB-06 whole genomic sequence.</title>
        <authorList>
            <person name="Yu L."/>
        </authorList>
    </citation>
    <scope>NUCLEOTIDE SEQUENCE [LARGE SCALE GENOMIC DNA]</scope>
    <source>
        <strain evidence="1 2">YLB-06</strain>
    </source>
</reference>
<keyword evidence="2" id="KW-1185">Reference proteome</keyword>
<evidence type="ECO:0000313" key="1">
    <source>
        <dbReference type="EMBL" id="QDO85496.1"/>
    </source>
</evidence>